<feature type="domain" description="DUF6922" evidence="1">
    <location>
        <begin position="97"/>
        <end position="148"/>
    </location>
</feature>
<evidence type="ECO:0000259" key="1">
    <source>
        <dbReference type="Pfam" id="PF21956"/>
    </source>
</evidence>
<reference evidence="2 3" key="1">
    <citation type="submission" date="2021-01" db="EMBL/GenBank/DDBJ databases">
        <title>C459-1 draft genome sequence.</title>
        <authorList>
            <person name="Zhang X.-F."/>
        </authorList>
    </citation>
    <scope>NUCLEOTIDE SEQUENCE [LARGE SCALE GENOMIC DNA]</scope>
    <source>
        <strain evidence="3">C459-1</strain>
    </source>
</reference>
<sequence length="162" mass="18961">MEKNLERFKGIHPGLILERELKKRHIKPSPFAHSIDAHKQTFNAIIKGKRGISITLALKVDEALELEEGTFALLQTYYDIAQTKQKEENRKPNLKVLRKALFWDTDIEKIDWQKQYKAVIQRVYERGNKKEQEEIAHFYGESKIKHALADPITNPMTLHTNK</sequence>
<evidence type="ECO:0000313" key="3">
    <source>
        <dbReference type="Proteomes" id="UP000625283"/>
    </source>
</evidence>
<gene>
    <name evidence="2" type="ORF">JKG61_18770</name>
</gene>
<organism evidence="2 3">
    <name type="scientific">Sphingobacterium faecale</name>
    <dbReference type="NCBI Taxonomy" id="2803775"/>
    <lineage>
        <taxon>Bacteria</taxon>
        <taxon>Pseudomonadati</taxon>
        <taxon>Bacteroidota</taxon>
        <taxon>Sphingobacteriia</taxon>
        <taxon>Sphingobacteriales</taxon>
        <taxon>Sphingobacteriaceae</taxon>
        <taxon>Sphingobacterium</taxon>
    </lineage>
</organism>
<protein>
    <submittedName>
        <fullName evidence="2">Plasmid maintenance system antidote protein</fullName>
    </submittedName>
</protein>
<keyword evidence="3" id="KW-1185">Reference proteome</keyword>
<dbReference type="EMBL" id="JAERTY010000011">
    <property type="protein sequence ID" value="MBL1410808.1"/>
    <property type="molecule type" value="Genomic_DNA"/>
</dbReference>
<dbReference type="InterPro" id="IPR053830">
    <property type="entry name" value="DUF6922"/>
</dbReference>
<proteinExistence type="predicted"/>
<dbReference type="Gene3D" id="1.10.260.40">
    <property type="entry name" value="lambda repressor-like DNA-binding domains"/>
    <property type="match status" value="1"/>
</dbReference>
<name>A0ABS1R811_9SPHI</name>
<comment type="caution">
    <text evidence="2">The sequence shown here is derived from an EMBL/GenBank/DDBJ whole genome shotgun (WGS) entry which is preliminary data.</text>
</comment>
<evidence type="ECO:0000313" key="2">
    <source>
        <dbReference type="EMBL" id="MBL1410808.1"/>
    </source>
</evidence>
<accession>A0ABS1R811</accession>
<dbReference type="InterPro" id="IPR010982">
    <property type="entry name" value="Lambda_DNA-bd_dom_sf"/>
</dbReference>
<dbReference type="Pfam" id="PF21956">
    <property type="entry name" value="DUF6922"/>
    <property type="match status" value="1"/>
</dbReference>
<dbReference type="SUPFAM" id="SSF47413">
    <property type="entry name" value="lambda repressor-like DNA-binding domains"/>
    <property type="match status" value="1"/>
</dbReference>
<dbReference type="RefSeq" id="WP_202104507.1">
    <property type="nucleotide sequence ID" value="NZ_JAERTY010000011.1"/>
</dbReference>
<dbReference type="Proteomes" id="UP000625283">
    <property type="component" value="Unassembled WGS sequence"/>
</dbReference>